<reference evidence="3 4" key="1">
    <citation type="journal article" date="2020" name="Genome Biol. Evol.">
        <title>A new high-quality draft genome assembly of the Chinese cordyceps Ophiocordyceps sinensis.</title>
        <authorList>
            <person name="Shu R."/>
            <person name="Zhang J."/>
            <person name="Meng Q."/>
            <person name="Zhang H."/>
            <person name="Zhou G."/>
            <person name="Li M."/>
            <person name="Wu P."/>
            <person name="Zhao Y."/>
            <person name="Chen C."/>
            <person name="Qin Q."/>
        </authorList>
    </citation>
    <scope>NUCLEOTIDE SEQUENCE [LARGE SCALE GENOMIC DNA]</scope>
    <source>
        <strain evidence="3 4">IOZ07</strain>
    </source>
</reference>
<sequence>MALINPVHTLIVPFLCVVTVPLALLAGLTTTLAFSILSFRVILVYLDIALSLVPQCFGTRKTRYPAYARHDERRPVSPAASSSANSNQNSPTTPTLTPTQQQQQLPSSMGRRRRRRPSSVTSVASAGSITPVGDMAMGLMPSVGPDRDFEGVGGWRSDRDGDDDTWTTINSRLELPDRNHGRNHHRSPSGGPVTPGDSGVLMMKPRARSPEARGMRTPPSPNSCRTRTPSASRMSVISMANSDGYFPLAMSPTTTRKLMTNQI</sequence>
<keyword evidence="2" id="KW-0472">Membrane</keyword>
<feature type="compositionally biased region" description="Polar residues" evidence="1">
    <location>
        <begin position="118"/>
        <end position="128"/>
    </location>
</feature>
<evidence type="ECO:0000313" key="4">
    <source>
        <dbReference type="Proteomes" id="UP000557566"/>
    </source>
</evidence>
<gene>
    <name evidence="3" type="ORF">G6O67_000331</name>
</gene>
<feature type="compositionally biased region" description="Low complexity" evidence="1">
    <location>
        <begin position="77"/>
        <end position="108"/>
    </location>
</feature>
<feature type="transmembrane region" description="Helical" evidence="2">
    <location>
        <begin position="32"/>
        <end position="53"/>
    </location>
</feature>
<keyword evidence="4" id="KW-1185">Reference proteome</keyword>
<feature type="region of interest" description="Disordered" evidence="1">
    <location>
        <begin position="68"/>
        <end position="231"/>
    </location>
</feature>
<protein>
    <submittedName>
        <fullName evidence="3">Uncharacterized protein</fullName>
    </submittedName>
</protein>
<feature type="transmembrane region" description="Helical" evidence="2">
    <location>
        <begin position="7"/>
        <end position="26"/>
    </location>
</feature>
<evidence type="ECO:0000256" key="1">
    <source>
        <dbReference type="SAM" id="MobiDB-lite"/>
    </source>
</evidence>
<evidence type="ECO:0000313" key="3">
    <source>
        <dbReference type="EMBL" id="KAF4513008.1"/>
    </source>
</evidence>
<keyword evidence="2" id="KW-1133">Transmembrane helix</keyword>
<dbReference type="Proteomes" id="UP000557566">
    <property type="component" value="Unassembled WGS sequence"/>
</dbReference>
<feature type="compositionally biased region" description="Polar residues" evidence="1">
    <location>
        <begin position="222"/>
        <end position="231"/>
    </location>
</feature>
<dbReference type="OrthoDB" id="4492972at2759"/>
<comment type="caution">
    <text evidence="3">The sequence shown here is derived from an EMBL/GenBank/DDBJ whole genome shotgun (WGS) entry which is preliminary data.</text>
</comment>
<dbReference type="AlphaFoldDB" id="A0A8H4PZ09"/>
<evidence type="ECO:0000256" key="2">
    <source>
        <dbReference type="SAM" id="Phobius"/>
    </source>
</evidence>
<name>A0A8H4PZ09_9HYPO</name>
<dbReference type="EMBL" id="JAAVMX010000001">
    <property type="protein sequence ID" value="KAF4513008.1"/>
    <property type="molecule type" value="Genomic_DNA"/>
</dbReference>
<organism evidence="3 4">
    <name type="scientific">Ophiocordyceps sinensis</name>
    <dbReference type="NCBI Taxonomy" id="72228"/>
    <lineage>
        <taxon>Eukaryota</taxon>
        <taxon>Fungi</taxon>
        <taxon>Dikarya</taxon>
        <taxon>Ascomycota</taxon>
        <taxon>Pezizomycotina</taxon>
        <taxon>Sordariomycetes</taxon>
        <taxon>Hypocreomycetidae</taxon>
        <taxon>Hypocreales</taxon>
        <taxon>Ophiocordycipitaceae</taxon>
        <taxon>Ophiocordyceps</taxon>
    </lineage>
</organism>
<keyword evidence="2" id="KW-0812">Transmembrane</keyword>
<accession>A0A8H4PZ09</accession>
<proteinExistence type="predicted"/>